<gene>
    <name evidence="1" type="ORF">A9Y76_14245</name>
</gene>
<name>A0A191ZZT0_9RALS</name>
<dbReference type="AlphaFoldDB" id="A0A191ZZT0"/>
<reference evidence="2" key="1">
    <citation type="submission" date="2016-06" db="EMBL/GenBank/DDBJ databases">
        <authorList>
            <person name="Xu Y."/>
            <person name="Nagy A."/>
            <person name="Yan X."/>
            <person name="Kim S.W."/>
            <person name="Haley B."/>
            <person name="Liu N.T."/>
            <person name="Nou X."/>
        </authorList>
    </citation>
    <scope>NUCLEOTIDE SEQUENCE [LARGE SCALE GENOMIC DNA]</scope>
    <source>
        <strain evidence="2">ATCC 49129</strain>
    </source>
</reference>
<dbReference type="GeneID" id="61527178"/>
<proteinExistence type="predicted"/>
<accession>A0A191ZZT0</accession>
<dbReference type="Proteomes" id="UP000078572">
    <property type="component" value="Chromosome 1"/>
</dbReference>
<protein>
    <submittedName>
        <fullName evidence="1">Uncharacterized protein</fullName>
    </submittedName>
</protein>
<organism evidence="1 2">
    <name type="scientific">Ralstonia insidiosa</name>
    <dbReference type="NCBI Taxonomy" id="190721"/>
    <lineage>
        <taxon>Bacteria</taxon>
        <taxon>Pseudomonadati</taxon>
        <taxon>Pseudomonadota</taxon>
        <taxon>Betaproteobacteria</taxon>
        <taxon>Burkholderiales</taxon>
        <taxon>Burkholderiaceae</taxon>
        <taxon>Ralstonia</taxon>
    </lineage>
</organism>
<keyword evidence="2" id="KW-1185">Reference proteome</keyword>
<dbReference type="OrthoDB" id="6185822at2"/>
<evidence type="ECO:0000313" key="2">
    <source>
        <dbReference type="Proteomes" id="UP000078572"/>
    </source>
</evidence>
<evidence type="ECO:0000313" key="1">
    <source>
        <dbReference type="EMBL" id="ANJ73556.1"/>
    </source>
</evidence>
<dbReference type="EMBL" id="CP016022">
    <property type="protein sequence ID" value="ANJ73556.1"/>
    <property type="molecule type" value="Genomic_DNA"/>
</dbReference>
<dbReference type="RefSeq" id="WP_064805023.1">
    <property type="nucleotide sequence ID" value="NZ_CP016022.1"/>
</dbReference>
<sequence>MTLNFAQTVLTDRLQALTRALDADAAPGRINLYSGPRPAPGANVTSQTLLASIPFQKPSSGGVVNNVLTLNYVAGPVLAVGTGVAVWARFVDGGGGYVADMDVSPVLMPDGLPGTSEIQLDNTQIYAGGSVTIRDVAKLTEL</sequence>